<dbReference type="InterPro" id="IPR000086">
    <property type="entry name" value="NUDIX_hydrolase_dom"/>
</dbReference>
<feature type="domain" description="Nudix hydrolase" evidence="10">
    <location>
        <begin position="151"/>
        <end position="278"/>
    </location>
</feature>
<dbReference type="SUPFAM" id="SSF55811">
    <property type="entry name" value="Nudix"/>
    <property type="match status" value="1"/>
</dbReference>
<dbReference type="InterPro" id="IPR015797">
    <property type="entry name" value="NUDIX_hydrolase-like_dom_sf"/>
</dbReference>
<evidence type="ECO:0000313" key="11">
    <source>
        <dbReference type="EMBL" id="MDO6416869.1"/>
    </source>
</evidence>
<keyword evidence="7" id="KW-0460">Magnesium</keyword>
<dbReference type="InterPro" id="IPR020084">
    <property type="entry name" value="NUDIX_hydrolase_CS"/>
</dbReference>
<evidence type="ECO:0000256" key="1">
    <source>
        <dbReference type="ARBA" id="ARBA00001946"/>
    </source>
</evidence>
<dbReference type="NCBIfam" id="NF001299">
    <property type="entry name" value="PRK00241.1"/>
    <property type="match status" value="1"/>
</dbReference>
<comment type="cofactor">
    <cofactor evidence="2">
        <name>Zn(2+)</name>
        <dbReference type="ChEBI" id="CHEBI:29105"/>
    </cofactor>
</comment>
<dbReference type="Gene3D" id="3.90.79.20">
    <property type="match status" value="1"/>
</dbReference>
<dbReference type="Pfam" id="PF09297">
    <property type="entry name" value="Zn_ribbon_NUD"/>
    <property type="match status" value="1"/>
</dbReference>
<dbReference type="Proteomes" id="UP001169764">
    <property type="component" value="Unassembled WGS sequence"/>
</dbReference>
<comment type="similarity">
    <text evidence="3">Belongs to the Nudix hydrolase family. NudC subfamily.</text>
</comment>
<comment type="catalytic activity">
    <reaction evidence="9">
        <text>a 5'-end NAD(+)-phospho-ribonucleoside in mRNA + H2O = a 5'-end phospho-adenosine-phospho-ribonucleoside in mRNA + beta-nicotinamide D-ribonucleotide + 2 H(+)</text>
        <dbReference type="Rhea" id="RHEA:60876"/>
        <dbReference type="Rhea" id="RHEA-COMP:15698"/>
        <dbReference type="Rhea" id="RHEA-COMP:15719"/>
        <dbReference type="ChEBI" id="CHEBI:14649"/>
        <dbReference type="ChEBI" id="CHEBI:15377"/>
        <dbReference type="ChEBI" id="CHEBI:15378"/>
        <dbReference type="ChEBI" id="CHEBI:144029"/>
        <dbReference type="ChEBI" id="CHEBI:144051"/>
    </reaction>
    <physiologicalReaction direction="left-to-right" evidence="9">
        <dbReference type="Rhea" id="RHEA:60877"/>
    </physiologicalReaction>
</comment>
<dbReference type="InterPro" id="IPR015376">
    <property type="entry name" value="Znr_NADH_PPase"/>
</dbReference>
<keyword evidence="8" id="KW-0520">NAD</keyword>
<organism evidence="11 12">
    <name type="scientific">Sphingomonas natans</name>
    <dbReference type="NCBI Taxonomy" id="3063330"/>
    <lineage>
        <taxon>Bacteria</taxon>
        <taxon>Pseudomonadati</taxon>
        <taxon>Pseudomonadota</taxon>
        <taxon>Alphaproteobacteria</taxon>
        <taxon>Sphingomonadales</taxon>
        <taxon>Sphingomonadaceae</taxon>
        <taxon>Sphingomonas</taxon>
    </lineage>
</organism>
<protein>
    <recommendedName>
        <fullName evidence="4">NAD(+) diphosphatase</fullName>
        <ecNumber evidence="4">3.6.1.22</ecNumber>
    </recommendedName>
</protein>
<evidence type="ECO:0000256" key="9">
    <source>
        <dbReference type="ARBA" id="ARBA00023679"/>
    </source>
</evidence>
<name>A0ABT8YEV7_9SPHN</name>
<reference evidence="11" key="1">
    <citation type="submission" date="2023-07" db="EMBL/GenBank/DDBJ databases">
        <authorList>
            <person name="Kim M."/>
        </authorList>
    </citation>
    <scope>NUCLEOTIDE SEQUENCE</scope>
    <source>
        <strain evidence="11">BIUV-7</strain>
    </source>
</reference>
<dbReference type="EMBL" id="JAUOTP010000012">
    <property type="protein sequence ID" value="MDO6416869.1"/>
    <property type="molecule type" value="Genomic_DNA"/>
</dbReference>
<sequence>MAFTPGFTGSVLDRVEAERLDPAIVPRLVAEGDALYLAMPDYEPATDDASLAWTALDAAIPADELVLLGRIDGRPRFTRLPGDIQPARRTPAVMALIDSLPPSDAATYGVARSLLDWHARHRFCAFCGNPSTPMRAGWARHCPACGTEHYPRTDPVVIMLAEYRRGDIAQVLVGRQPIFPPGRFSALAGFLEVGEAIEGAVARELFEEAGVRAGRIRYVASQPWPFPSQLMIACIAEVDDPTITLDTNELEDAKWVTRADVLAALAGEDGAPFLAPPSYAIAHTLLRAWAEGA</sequence>
<dbReference type="PANTHER" id="PTHR42904">
    <property type="entry name" value="NUDIX HYDROLASE, NUDC SUBFAMILY"/>
    <property type="match status" value="1"/>
</dbReference>
<keyword evidence="6 11" id="KW-0378">Hydrolase</keyword>
<evidence type="ECO:0000256" key="8">
    <source>
        <dbReference type="ARBA" id="ARBA00023027"/>
    </source>
</evidence>
<comment type="caution">
    <text evidence="11">The sequence shown here is derived from an EMBL/GenBank/DDBJ whole genome shotgun (WGS) entry which is preliminary data.</text>
</comment>
<evidence type="ECO:0000256" key="4">
    <source>
        <dbReference type="ARBA" id="ARBA00012381"/>
    </source>
</evidence>
<proteinExistence type="inferred from homology"/>
<evidence type="ECO:0000256" key="7">
    <source>
        <dbReference type="ARBA" id="ARBA00022842"/>
    </source>
</evidence>
<dbReference type="InterPro" id="IPR050241">
    <property type="entry name" value="NAD-cap_RNA_hydrolase_NudC"/>
</dbReference>
<keyword evidence="5" id="KW-0479">Metal-binding</keyword>
<comment type="cofactor">
    <cofactor evidence="1">
        <name>Mg(2+)</name>
        <dbReference type="ChEBI" id="CHEBI:18420"/>
    </cofactor>
</comment>
<dbReference type="CDD" id="cd03429">
    <property type="entry name" value="NUDIX_NADH_pyrophosphatase_Nudt13"/>
    <property type="match status" value="1"/>
</dbReference>
<dbReference type="PROSITE" id="PS51462">
    <property type="entry name" value="NUDIX"/>
    <property type="match status" value="1"/>
</dbReference>
<evidence type="ECO:0000313" key="12">
    <source>
        <dbReference type="Proteomes" id="UP001169764"/>
    </source>
</evidence>
<keyword evidence="12" id="KW-1185">Reference proteome</keyword>
<dbReference type="GO" id="GO:0016787">
    <property type="term" value="F:hydrolase activity"/>
    <property type="evidence" value="ECO:0007669"/>
    <property type="project" value="UniProtKB-KW"/>
</dbReference>
<evidence type="ECO:0000256" key="2">
    <source>
        <dbReference type="ARBA" id="ARBA00001947"/>
    </source>
</evidence>
<dbReference type="Gene3D" id="3.90.79.10">
    <property type="entry name" value="Nucleoside Triphosphate Pyrophosphohydrolase"/>
    <property type="match status" value="1"/>
</dbReference>
<dbReference type="InterPro" id="IPR049734">
    <property type="entry name" value="NudC-like_C"/>
</dbReference>
<dbReference type="RefSeq" id="WP_303546772.1">
    <property type="nucleotide sequence ID" value="NZ_JAUOTP010000012.1"/>
</dbReference>
<gene>
    <name evidence="11" type="primary">nudC</name>
    <name evidence="11" type="ORF">Q4F19_20970</name>
</gene>
<accession>A0ABT8YEV7</accession>
<dbReference type="EC" id="3.6.1.22" evidence="4"/>
<evidence type="ECO:0000256" key="6">
    <source>
        <dbReference type="ARBA" id="ARBA00022801"/>
    </source>
</evidence>
<evidence type="ECO:0000259" key="10">
    <source>
        <dbReference type="PROSITE" id="PS51462"/>
    </source>
</evidence>
<dbReference type="PROSITE" id="PS00893">
    <property type="entry name" value="NUDIX_BOX"/>
    <property type="match status" value="1"/>
</dbReference>
<evidence type="ECO:0000256" key="5">
    <source>
        <dbReference type="ARBA" id="ARBA00022723"/>
    </source>
</evidence>
<dbReference type="Pfam" id="PF00293">
    <property type="entry name" value="NUDIX"/>
    <property type="match status" value="1"/>
</dbReference>
<evidence type="ECO:0000256" key="3">
    <source>
        <dbReference type="ARBA" id="ARBA00009595"/>
    </source>
</evidence>
<dbReference type="PANTHER" id="PTHR42904:SF6">
    <property type="entry name" value="NAD-CAPPED RNA HYDROLASE NUDT12"/>
    <property type="match status" value="1"/>
</dbReference>